<dbReference type="Proteomes" id="UP000688137">
    <property type="component" value="Unassembled WGS sequence"/>
</dbReference>
<name>A0A8S1N7N7_PARPR</name>
<feature type="transmembrane region" description="Helical" evidence="2">
    <location>
        <begin position="6"/>
        <end position="24"/>
    </location>
</feature>
<keyword evidence="2" id="KW-0472">Membrane</keyword>
<keyword evidence="4" id="KW-1185">Reference proteome</keyword>
<feature type="transmembrane region" description="Helical" evidence="2">
    <location>
        <begin position="345"/>
        <end position="365"/>
    </location>
</feature>
<evidence type="ECO:0000313" key="4">
    <source>
        <dbReference type="Proteomes" id="UP000688137"/>
    </source>
</evidence>
<feature type="transmembrane region" description="Helical" evidence="2">
    <location>
        <begin position="396"/>
        <end position="412"/>
    </location>
</feature>
<dbReference type="OMA" id="FLIEIRM"/>
<dbReference type="EMBL" id="CAJJDM010000086">
    <property type="protein sequence ID" value="CAD8089167.1"/>
    <property type="molecule type" value="Genomic_DNA"/>
</dbReference>
<accession>A0A8S1N7N7</accession>
<reference evidence="3" key="1">
    <citation type="submission" date="2021-01" db="EMBL/GenBank/DDBJ databases">
        <authorList>
            <consortium name="Genoscope - CEA"/>
            <person name="William W."/>
        </authorList>
    </citation>
    <scope>NUCLEOTIDE SEQUENCE</scope>
</reference>
<evidence type="ECO:0008006" key="5">
    <source>
        <dbReference type="Google" id="ProtNLM"/>
    </source>
</evidence>
<feature type="compositionally biased region" description="Polar residues" evidence="1">
    <location>
        <begin position="116"/>
        <end position="142"/>
    </location>
</feature>
<dbReference type="AlphaFoldDB" id="A0A8S1N7N7"/>
<organism evidence="3 4">
    <name type="scientific">Paramecium primaurelia</name>
    <dbReference type="NCBI Taxonomy" id="5886"/>
    <lineage>
        <taxon>Eukaryota</taxon>
        <taxon>Sar</taxon>
        <taxon>Alveolata</taxon>
        <taxon>Ciliophora</taxon>
        <taxon>Intramacronucleata</taxon>
        <taxon>Oligohymenophorea</taxon>
        <taxon>Peniculida</taxon>
        <taxon>Parameciidae</taxon>
        <taxon>Paramecium</taxon>
    </lineage>
</organism>
<keyword evidence="2" id="KW-0812">Transmembrane</keyword>
<proteinExistence type="predicted"/>
<feature type="transmembrane region" description="Helical" evidence="2">
    <location>
        <begin position="311"/>
        <end position="333"/>
    </location>
</feature>
<feature type="region of interest" description="Disordered" evidence="1">
    <location>
        <begin position="116"/>
        <end position="180"/>
    </location>
</feature>
<evidence type="ECO:0000313" key="3">
    <source>
        <dbReference type="EMBL" id="CAD8089167.1"/>
    </source>
</evidence>
<protein>
    <recommendedName>
        <fullName evidence="5">Transmembrane protein</fullName>
    </recommendedName>
</protein>
<keyword evidence="2" id="KW-1133">Transmembrane helix</keyword>
<evidence type="ECO:0000256" key="2">
    <source>
        <dbReference type="SAM" id="Phobius"/>
    </source>
</evidence>
<feature type="compositionally biased region" description="Low complexity" evidence="1">
    <location>
        <begin position="162"/>
        <end position="180"/>
    </location>
</feature>
<evidence type="ECO:0000256" key="1">
    <source>
        <dbReference type="SAM" id="MobiDB-lite"/>
    </source>
</evidence>
<gene>
    <name evidence="3" type="ORF">PPRIM_AZ9-3.1.T0830031</name>
</gene>
<sequence length="413" mass="47913">MNNELLQFQLILLSSSVITLFYIYDRELNKQKIQLLFSICNISIFLIEIRMIGNLQYLTIAAAMFLILRYYCKQPTQTYIPQINILNTQVQERTGKLDQEIEQQPQYLPAIPSIHESNSSMTPKQNRLSNENINGPQNTTERGQQHIKQDSGMSFLGDNKRSSYSKNYSNGGIPQRQQSNQQIQSNFNVIKFQDDCGEIKFGLLKTLKSVNYDQLGKEMEVIYQNDKTITKLLSNIDKKGGPKIQILYESQQQTNQIIDDNLRGAIQLDYTNNDSIKIDEPKKVTWKKILLTLFFQTVLICNLYISQSWYLVQVILFAFICLRQILILSKLKINELEISLDLRQILIWNSLVFLPLISLFMLNFIKQSIALIVNTVAQVISLMITLKYYQACYEHIHIVSFYILLLATILCFI</sequence>
<comment type="caution">
    <text evidence="3">The sequence shown here is derived from an EMBL/GenBank/DDBJ whole genome shotgun (WGS) entry which is preliminary data.</text>
</comment>
<feature type="transmembrane region" description="Helical" evidence="2">
    <location>
        <begin position="371"/>
        <end position="389"/>
    </location>
</feature>